<sequence>MEGEDSVRTVDCLRGRLLAERAASKIAKEEELQLENKLMELEKLLKQEAKSRNKAEKRLKFLMKKLESMKSSHCSDESEYISSNPCSITKEEQELKEEKDLIDTQNCSFNLSDDSSIAEGASISCAIEFKGRIVEQRNDTFEDSSSAASEKWSSNMDQGSIRSSADEGIKQSNGLFENSLSSASDQHSSLNMDQQSGVCCHSFRSCADEQGQDYNSQVDDSMALVVVDMSQRTHRIDPEALDASVREVLDTLRRAKEELQSSMVRRRMKMIGVAAKTSTVFI</sequence>
<accession>A0ABD1GAU6</accession>
<feature type="compositionally biased region" description="Low complexity" evidence="2">
    <location>
        <begin position="144"/>
        <end position="154"/>
    </location>
</feature>
<feature type="region of interest" description="Disordered" evidence="2">
    <location>
        <begin position="139"/>
        <end position="164"/>
    </location>
</feature>
<evidence type="ECO:0000256" key="1">
    <source>
        <dbReference type="SAM" id="Coils"/>
    </source>
</evidence>
<evidence type="ECO:0000313" key="4">
    <source>
        <dbReference type="Proteomes" id="UP001567538"/>
    </source>
</evidence>
<gene>
    <name evidence="3" type="ORF">AAHA92_25494</name>
</gene>
<reference evidence="3 4" key="1">
    <citation type="submission" date="2024-06" db="EMBL/GenBank/DDBJ databases">
        <title>A chromosome level genome sequence of Diviner's sage (Salvia divinorum).</title>
        <authorList>
            <person name="Ford S.A."/>
            <person name="Ro D.-K."/>
            <person name="Ness R.W."/>
            <person name="Phillips M.A."/>
        </authorList>
    </citation>
    <scope>NUCLEOTIDE SEQUENCE [LARGE SCALE GENOMIC DNA]</scope>
    <source>
        <strain evidence="3">SAF-2024a</strain>
        <tissue evidence="3">Leaf</tissue>
    </source>
</reference>
<proteinExistence type="predicted"/>
<dbReference type="PANTHER" id="PTHR33701:SF2">
    <property type="entry name" value="TRANSMEMBRANE PROTEIN"/>
    <property type="match status" value="1"/>
</dbReference>
<organism evidence="3 4">
    <name type="scientific">Salvia divinorum</name>
    <name type="common">Maria pastora</name>
    <name type="synonym">Diviner's sage</name>
    <dbReference type="NCBI Taxonomy" id="28513"/>
    <lineage>
        <taxon>Eukaryota</taxon>
        <taxon>Viridiplantae</taxon>
        <taxon>Streptophyta</taxon>
        <taxon>Embryophyta</taxon>
        <taxon>Tracheophyta</taxon>
        <taxon>Spermatophyta</taxon>
        <taxon>Magnoliopsida</taxon>
        <taxon>eudicotyledons</taxon>
        <taxon>Gunneridae</taxon>
        <taxon>Pentapetalae</taxon>
        <taxon>asterids</taxon>
        <taxon>lamiids</taxon>
        <taxon>Lamiales</taxon>
        <taxon>Lamiaceae</taxon>
        <taxon>Nepetoideae</taxon>
        <taxon>Mentheae</taxon>
        <taxon>Salviinae</taxon>
        <taxon>Salvia</taxon>
        <taxon>Salvia subgen. Calosphace</taxon>
    </lineage>
</organism>
<comment type="caution">
    <text evidence="3">The sequence shown here is derived from an EMBL/GenBank/DDBJ whole genome shotgun (WGS) entry which is preliminary data.</text>
</comment>
<protein>
    <submittedName>
        <fullName evidence="3">Uncharacterized protein</fullName>
    </submittedName>
</protein>
<name>A0ABD1GAU6_SALDI</name>
<evidence type="ECO:0000256" key="2">
    <source>
        <dbReference type="SAM" id="MobiDB-lite"/>
    </source>
</evidence>
<keyword evidence="1" id="KW-0175">Coiled coil</keyword>
<dbReference type="PANTHER" id="PTHR33701">
    <property type="entry name" value="TRANSMEMBRANE PROTEIN"/>
    <property type="match status" value="1"/>
</dbReference>
<dbReference type="AlphaFoldDB" id="A0ABD1GAU6"/>
<evidence type="ECO:0000313" key="3">
    <source>
        <dbReference type="EMBL" id="KAL1541246.1"/>
    </source>
</evidence>
<feature type="coiled-coil region" evidence="1">
    <location>
        <begin position="24"/>
        <end position="72"/>
    </location>
</feature>
<dbReference type="EMBL" id="JBEAFC010000009">
    <property type="protein sequence ID" value="KAL1541246.1"/>
    <property type="molecule type" value="Genomic_DNA"/>
</dbReference>
<keyword evidence="4" id="KW-1185">Reference proteome</keyword>
<dbReference type="Proteomes" id="UP001567538">
    <property type="component" value="Unassembled WGS sequence"/>
</dbReference>